<evidence type="ECO:0000313" key="6">
    <source>
        <dbReference type="EMBL" id="GIL30155.1"/>
    </source>
</evidence>
<evidence type="ECO:0000256" key="4">
    <source>
        <dbReference type="PROSITE-ProRule" id="PRU00335"/>
    </source>
</evidence>
<dbReference type="InterPro" id="IPR036271">
    <property type="entry name" value="Tet_transcr_reg_TetR-rel_C_sf"/>
</dbReference>
<keyword evidence="1" id="KW-0805">Transcription regulation</keyword>
<dbReference type="Gene3D" id="1.10.10.60">
    <property type="entry name" value="Homeodomain-like"/>
    <property type="match status" value="1"/>
</dbReference>
<keyword evidence="3" id="KW-0804">Transcription</keyword>
<dbReference type="PANTHER" id="PTHR47506:SF1">
    <property type="entry name" value="HTH-TYPE TRANSCRIPTIONAL REGULATOR YJDC"/>
    <property type="match status" value="1"/>
</dbReference>
<evidence type="ECO:0000256" key="2">
    <source>
        <dbReference type="ARBA" id="ARBA00023125"/>
    </source>
</evidence>
<evidence type="ECO:0000259" key="5">
    <source>
        <dbReference type="PROSITE" id="PS50977"/>
    </source>
</evidence>
<dbReference type="RefSeq" id="WP_207127791.1">
    <property type="nucleotide sequence ID" value="NZ_BOPO01000113.1"/>
</dbReference>
<dbReference type="Proteomes" id="UP000614996">
    <property type="component" value="Unassembled WGS sequence"/>
</dbReference>
<evidence type="ECO:0000256" key="3">
    <source>
        <dbReference type="ARBA" id="ARBA00023163"/>
    </source>
</evidence>
<reference evidence="7" key="1">
    <citation type="journal article" date="2021" name="Int. J. Syst. Evol. Microbiol.">
        <title>Actinocatenispora comari sp. nov., an endophytic actinomycete isolated from aerial parts of Comarum salesowianum.</title>
        <authorList>
            <person name="Oyunbileg N."/>
            <person name="Iizaka Y."/>
            <person name="Hamada M."/>
            <person name="Davaapurev B.O."/>
            <person name="Fukumoto A."/>
            <person name="Tsetseg B."/>
            <person name="Kato F."/>
            <person name="Tamura T."/>
            <person name="Batkhuu J."/>
            <person name="Anzai Y."/>
        </authorList>
    </citation>
    <scope>NUCLEOTIDE SEQUENCE [LARGE SCALE GENOMIC DNA]</scope>
    <source>
        <strain evidence="7">NUM-2625</strain>
    </source>
</reference>
<dbReference type="PRINTS" id="PR00455">
    <property type="entry name" value="HTHTETR"/>
</dbReference>
<keyword evidence="7" id="KW-1185">Reference proteome</keyword>
<feature type="DNA-binding region" description="H-T-H motif" evidence="4">
    <location>
        <begin position="33"/>
        <end position="52"/>
    </location>
</feature>
<name>A0A8J4AIH3_9ACTN</name>
<keyword evidence="2 4" id="KW-0238">DNA-binding</keyword>
<dbReference type="Gene3D" id="1.10.357.10">
    <property type="entry name" value="Tetracycline Repressor, domain 2"/>
    <property type="match status" value="1"/>
</dbReference>
<comment type="caution">
    <text evidence="6">The sequence shown here is derived from an EMBL/GenBank/DDBJ whole genome shotgun (WGS) entry which is preliminary data.</text>
</comment>
<dbReference type="AlphaFoldDB" id="A0A8J4AIH3"/>
<dbReference type="GO" id="GO:0003677">
    <property type="term" value="F:DNA binding"/>
    <property type="evidence" value="ECO:0007669"/>
    <property type="project" value="UniProtKB-UniRule"/>
</dbReference>
<evidence type="ECO:0000256" key="1">
    <source>
        <dbReference type="ARBA" id="ARBA00023015"/>
    </source>
</evidence>
<proteinExistence type="predicted"/>
<accession>A0A8J4AIH3</accession>
<dbReference type="Pfam" id="PF16925">
    <property type="entry name" value="TetR_C_13"/>
    <property type="match status" value="1"/>
</dbReference>
<gene>
    <name evidence="6" type="ORF">NUM_54090</name>
</gene>
<dbReference type="SUPFAM" id="SSF46689">
    <property type="entry name" value="Homeodomain-like"/>
    <property type="match status" value="1"/>
</dbReference>
<sequence length="202" mass="21323">MATTRGRPRSFDRDRAIGAAKQLFWEHGYEATSIAALTTAMGIKPPSLYAAFGDKRGLFEEVVAAYGAHEGAVLQRALDSAVPVRPAFGAMLHALADAYTTPGQPRGCLVINAANSCGPDNPEVAENLRRQRSANLDVFTARFAAAVRRGELPEDTDPGALAGYFAAVVQGMSQQARDGASTADLHAIADLALTTLPAEPTR</sequence>
<dbReference type="InterPro" id="IPR001647">
    <property type="entry name" value="HTH_TetR"/>
</dbReference>
<dbReference type="InterPro" id="IPR009057">
    <property type="entry name" value="Homeodomain-like_sf"/>
</dbReference>
<organism evidence="6 7">
    <name type="scientific">Actinocatenispora comari</name>
    <dbReference type="NCBI Taxonomy" id="2807577"/>
    <lineage>
        <taxon>Bacteria</taxon>
        <taxon>Bacillati</taxon>
        <taxon>Actinomycetota</taxon>
        <taxon>Actinomycetes</taxon>
        <taxon>Micromonosporales</taxon>
        <taxon>Micromonosporaceae</taxon>
        <taxon>Actinocatenispora</taxon>
    </lineage>
</organism>
<dbReference type="InterPro" id="IPR011075">
    <property type="entry name" value="TetR_C"/>
</dbReference>
<dbReference type="PROSITE" id="PS50977">
    <property type="entry name" value="HTH_TETR_2"/>
    <property type="match status" value="1"/>
</dbReference>
<feature type="domain" description="HTH tetR-type" evidence="5">
    <location>
        <begin position="10"/>
        <end position="70"/>
    </location>
</feature>
<dbReference type="SUPFAM" id="SSF48498">
    <property type="entry name" value="Tetracyclin repressor-like, C-terminal domain"/>
    <property type="match status" value="1"/>
</dbReference>
<protein>
    <submittedName>
        <fullName evidence="6">TetR family transcriptional regulator</fullName>
    </submittedName>
</protein>
<dbReference type="EMBL" id="BOPO01000113">
    <property type="protein sequence ID" value="GIL30155.1"/>
    <property type="molecule type" value="Genomic_DNA"/>
</dbReference>
<dbReference type="Pfam" id="PF00440">
    <property type="entry name" value="TetR_N"/>
    <property type="match status" value="1"/>
</dbReference>
<dbReference type="PANTHER" id="PTHR47506">
    <property type="entry name" value="TRANSCRIPTIONAL REGULATORY PROTEIN"/>
    <property type="match status" value="1"/>
</dbReference>
<evidence type="ECO:0000313" key="7">
    <source>
        <dbReference type="Proteomes" id="UP000614996"/>
    </source>
</evidence>